<organism evidence="7 8">
    <name type="scientific">Rhynocoris fuscipes</name>
    <dbReference type="NCBI Taxonomy" id="488301"/>
    <lineage>
        <taxon>Eukaryota</taxon>
        <taxon>Metazoa</taxon>
        <taxon>Ecdysozoa</taxon>
        <taxon>Arthropoda</taxon>
        <taxon>Hexapoda</taxon>
        <taxon>Insecta</taxon>
        <taxon>Pterygota</taxon>
        <taxon>Neoptera</taxon>
        <taxon>Paraneoptera</taxon>
        <taxon>Hemiptera</taxon>
        <taxon>Heteroptera</taxon>
        <taxon>Panheteroptera</taxon>
        <taxon>Cimicomorpha</taxon>
        <taxon>Reduviidae</taxon>
        <taxon>Harpactorinae</taxon>
        <taxon>Harpactorini</taxon>
        <taxon>Rhynocoris</taxon>
    </lineage>
</organism>
<proteinExistence type="inferred from homology"/>
<keyword evidence="3 6" id="KW-0812">Transmembrane</keyword>
<dbReference type="GO" id="GO:0007165">
    <property type="term" value="P:signal transduction"/>
    <property type="evidence" value="ECO:0007669"/>
    <property type="project" value="UniProtKB-KW"/>
</dbReference>
<dbReference type="InterPro" id="IPR013604">
    <property type="entry name" value="7TM_chemorcpt"/>
</dbReference>
<keyword evidence="6" id="KW-0807">Transducer</keyword>
<name>A0AAW1D0K4_9HEMI</name>
<feature type="transmembrane region" description="Helical" evidence="6">
    <location>
        <begin position="250"/>
        <end position="273"/>
    </location>
</feature>
<gene>
    <name evidence="7" type="ORF">O3M35_012687</name>
</gene>
<keyword evidence="8" id="KW-1185">Reference proteome</keyword>
<evidence type="ECO:0000256" key="2">
    <source>
        <dbReference type="ARBA" id="ARBA00022475"/>
    </source>
</evidence>
<evidence type="ECO:0000256" key="3">
    <source>
        <dbReference type="ARBA" id="ARBA00022692"/>
    </source>
</evidence>
<feature type="transmembrane region" description="Helical" evidence="6">
    <location>
        <begin position="121"/>
        <end position="139"/>
    </location>
</feature>
<comment type="similarity">
    <text evidence="6">Belongs to the insect chemoreceptor superfamily. Gustatory receptor (GR) family.</text>
</comment>
<dbReference type="Pfam" id="PF08395">
    <property type="entry name" value="7tm_7"/>
    <property type="match status" value="1"/>
</dbReference>
<comment type="subcellular location">
    <subcellularLocation>
        <location evidence="1 6">Cell membrane</location>
        <topology evidence="1 6">Multi-pass membrane protein</topology>
    </subcellularLocation>
</comment>
<evidence type="ECO:0000313" key="7">
    <source>
        <dbReference type="EMBL" id="KAK9502089.1"/>
    </source>
</evidence>
<evidence type="ECO:0000256" key="5">
    <source>
        <dbReference type="ARBA" id="ARBA00023136"/>
    </source>
</evidence>
<comment type="function">
    <text evidence="6">Gustatory receptor which mediates acceptance or avoidance behavior, depending on its substrates.</text>
</comment>
<keyword evidence="2 6" id="KW-1003">Cell membrane</keyword>
<dbReference type="Proteomes" id="UP001461498">
    <property type="component" value="Unassembled WGS sequence"/>
</dbReference>
<evidence type="ECO:0000313" key="8">
    <source>
        <dbReference type="Proteomes" id="UP001461498"/>
    </source>
</evidence>
<evidence type="ECO:0000256" key="1">
    <source>
        <dbReference type="ARBA" id="ARBA00004651"/>
    </source>
</evidence>
<protein>
    <recommendedName>
        <fullName evidence="6">Gustatory receptor</fullName>
    </recommendedName>
</protein>
<accession>A0AAW1D0K4</accession>
<comment type="caution">
    <text evidence="6">Lacks conserved residue(s) required for the propagation of feature annotation.</text>
</comment>
<keyword evidence="5 6" id="KW-0472">Membrane</keyword>
<dbReference type="AlphaFoldDB" id="A0AAW1D0K4"/>
<dbReference type="GO" id="GO:0005886">
    <property type="term" value="C:plasma membrane"/>
    <property type="evidence" value="ECO:0007669"/>
    <property type="project" value="UniProtKB-SubCell"/>
</dbReference>
<feature type="transmembrane region" description="Helical" evidence="6">
    <location>
        <begin position="226"/>
        <end position="244"/>
    </location>
</feature>
<dbReference type="EMBL" id="JAPXFL010000009">
    <property type="protein sequence ID" value="KAK9502089.1"/>
    <property type="molecule type" value="Genomic_DNA"/>
</dbReference>
<dbReference type="GO" id="GO:0050909">
    <property type="term" value="P:sensory perception of taste"/>
    <property type="evidence" value="ECO:0007669"/>
    <property type="project" value="InterPro"/>
</dbReference>
<feature type="transmembrane region" description="Helical" evidence="6">
    <location>
        <begin position="169"/>
        <end position="193"/>
    </location>
</feature>
<comment type="caution">
    <text evidence="7">The sequence shown here is derived from an EMBL/GenBank/DDBJ whole genome shotgun (WGS) entry which is preliminary data.</text>
</comment>
<keyword evidence="6" id="KW-0675">Receptor</keyword>
<sequence length="314" mass="36547">MTSLQNLLAKCSILAKIQGAFPFKISENGEISMLKLWLFWSVIIHAIQIFGAYYLIFIFNYPYHFQNKIAEWFFKCQAIALQLSLEIHFISILFNKQILIKAIKTLIEISKDVTIKFNCKIYFWYHYLLPVILFIWMLTQCFLPDPPIDNVPNRIRVTTRYLFGLTSNYLQGIFNCTAVILFTDLLLIYRAVFKGITASIKEKLLFGGFEKLLDNHDRLISSCEEVNRCFGSLLLISLLTYFEIVMSNFYFIFCQSSVAGNLITAIIWAFVFLELSRLLAYYSTITTDAANEFYNELLRVAITENHYDHQVCTS</sequence>
<feature type="transmembrane region" description="Helical" evidence="6">
    <location>
        <begin position="36"/>
        <end position="59"/>
    </location>
</feature>
<reference evidence="7 8" key="1">
    <citation type="submission" date="2022-12" db="EMBL/GenBank/DDBJ databases">
        <title>Chromosome-level genome assembly of true bugs.</title>
        <authorList>
            <person name="Ma L."/>
            <person name="Li H."/>
        </authorList>
    </citation>
    <scope>NUCLEOTIDE SEQUENCE [LARGE SCALE GENOMIC DNA]</scope>
    <source>
        <strain evidence="7">Lab_2022b</strain>
    </source>
</reference>
<evidence type="ECO:0000256" key="4">
    <source>
        <dbReference type="ARBA" id="ARBA00022989"/>
    </source>
</evidence>
<feature type="transmembrane region" description="Helical" evidence="6">
    <location>
        <begin position="79"/>
        <end position="100"/>
    </location>
</feature>
<evidence type="ECO:0000256" key="6">
    <source>
        <dbReference type="RuleBase" id="RU363108"/>
    </source>
</evidence>
<keyword evidence="4 6" id="KW-1133">Transmembrane helix</keyword>